<dbReference type="InterPro" id="IPR050645">
    <property type="entry name" value="Histidine_acid_phosphatase"/>
</dbReference>
<keyword evidence="3" id="KW-0732">Signal</keyword>
<dbReference type="STRING" id="53326.A0A016WZM9"/>
<proteinExistence type="inferred from homology"/>
<reference evidence="5" key="1">
    <citation type="journal article" date="2015" name="Nat. Genet.">
        <title>The genome and transcriptome of the zoonotic hookworm Ancylostoma ceylanicum identify infection-specific gene families.</title>
        <authorList>
            <person name="Schwarz E.M."/>
            <person name="Hu Y."/>
            <person name="Antoshechkin I."/>
            <person name="Miller M.M."/>
            <person name="Sternberg P.W."/>
            <person name="Aroian R.V."/>
        </authorList>
    </citation>
    <scope>NUCLEOTIDE SEQUENCE</scope>
    <source>
        <strain evidence="5">HY135</strain>
    </source>
</reference>
<dbReference type="PANTHER" id="PTHR11567">
    <property type="entry name" value="ACID PHOSPHATASE-RELATED"/>
    <property type="match status" value="1"/>
</dbReference>
<feature type="chain" id="PRO_5001491352" description="Histidine acid phosphatase" evidence="3">
    <location>
        <begin position="19"/>
        <end position="420"/>
    </location>
</feature>
<comment type="similarity">
    <text evidence="1">Belongs to the histidine acid phosphatase family.</text>
</comment>
<evidence type="ECO:0000256" key="1">
    <source>
        <dbReference type="ARBA" id="ARBA00005375"/>
    </source>
</evidence>
<name>A0A016WZM9_9BILA</name>
<dbReference type="PANTHER" id="PTHR11567:SF171">
    <property type="entry name" value="ACID PHOSPHATASE FAMILY"/>
    <property type="match status" value="1"/>
</dbReference>
<sequence length="420" mass="47519">MGLLAYSTFLSVLWIAVAQSPTSLQFVEFWFRHGERLPTHYVYFPTDPQPLIPYTEAEAGELTNRGIQEAFQRGELIRKKYGNFLGSVYRPSQIHVWTGNDNRTVTSAQAVLAGAYKPDKAHQWSSILDWQPVAVHTDPTIDWVSTGINGVCPMYEKTFYASAQYQDILGYFDPSLIEFLENNTGVPVKTPIDFNHIIDALNTKITLNDTRLPYPKWAEPIRANISDIRTVFHQKMVDAQNDTAGKYHAELLLSYIEDHLNRPAGKKNKAVFVSGHDTNFMTLGRNLNITPMADEMVSYAALLAVELHLINGTYFVKLYLAPSLDAQPQLVEIPQCTNPCKLVTLQALLENSRMNRDDWELTCRGYGVQSPEDAILTASMLILLAVFILSTVILACTTISYRKQIKELQDPERRRLLEDS</sequence>
<dbReference type="AlphaFoldDB" id="A0A016WZM9"/>
<dbReference type="OrthoDB" id="10257284at2759"/>
<gene>
    <name evidence="4" type="primary">Acey_s0438.g1467</name>
    <name evidence="4" type="synonym">Acey-acp-5</name>
    <name evidence="4" type="ORF">Y032_0438g1467</name>
</gene>
<feature type="transmembrane region" description="Helical" evidence="2">
    <location>
        <begin position="374"/>
        <end position="396"/>
    </location>
</feature>
<evidence type="ECO:0000313" key="5">
    <source>
        <dbReference type="Proteomes" id="UP000024635"/>
    </source>
</evidence>
<dbReference type="InterPro" id="IPR000560">
    <property type="entry name" value="His_Pase_clade-2"/>
</dbReference>
<dbReference type="Pfam" id="PF00328">
    <property type="entry name" value="His_Phos_2"/>
    <property type="match status" value="1"/>
</dbReference>
<keyword evidence="2" id="KW-1133">Transmembrane helix</keyword>
<feature type="signal peptide" evidence="3">
    <location>
        <begin position="1"/>
        <end position="18"/>
    </location>
</feature>
<evidence type="ECO:0008006" key="6">
    <source>
        <dbReference type="Google" id="ProtNLM"/>
    </source>
</evidence>
<evidence type="ECO:0000256" key="3">
    <source>
        <dbReference type="SAM" id="SignalP"/>
    </source>
</evidence>
<dbReference type="InterPro" id="IPR029033">
    <property type="entry name" value="His_PPase_superfam"/>
</dbReference>
<accession>A0A016WZM9</accession>
<keyword evidence="5" id="KW-1185">Reference proteome</keyword>
<dbReference type="CDD" id="cd07061">
    <property type="entry name" value="HP_HAP_like"/>
    <property type="match status" value="1"/>
</dbReference>
<evidence type="ECO:0000256" key="2">
    <source>
        <dbReference type="SAM" id="Phobius"/>
    </source>
</evidence>
<dbReference type="GO" id="GO:0016791">
    <property type="term" value="F:phosphatase activity"/>
    <property type="evidence" value="ECO:0007669"/>
    <property type="project" value="TreeGrafter"/>
</dbReference>
<evidence type="ECO:0000313" key="4">
    <source>
        <dbReference type="EMBL" id="EYC45105.1"/>
    </source>
</evidence>
<dbReference type="EMBL" id="JARK01000038">
    <property type="protein sequence ID" value="EYC45105.1"/>
    <property type="molecule type" value="Genomic_DNA"/>
</dbReference>
<dbReference type="Proteomes" id="UP000024635">
    <property type="component" value="Unassembled WGS sequence"/>
</dbReference>
<dbReference type="Gene3D" id="3.40.50.1240">
    <property type="entry name" value="Phosphoglycerate mutase-like"/>
    <property type="match status" value="1"/>
</dbReference>
<dbReference type="SUPFAM" id="SSF53254">
    <property type="entry name" value="Phosphoglycerate mutase-like"/>
    <property type="match status" value="1"/>
</dbReference>
<organism evidence="4 5">
    <name type="scientific">Ancylostoma ceylanicum</name>
    <dbReference type="NCBI Taxonomy" id="53326"/>
    <lineage>
        <taxon>Eukaryota</taxon>
        <taxon>Metazoa</taxon>
        <taxon>Ecdysozoa</taxon>
        <taxon>Nematoda</taxon>
        <taxon>Chromadorea</taxon>
        <taxon>Rhabditida</taxon>
        <taxon>Rhabditina</taxon>
        <taxon>Rhabditomorpha</taxon>
        <taxon>Strongyloidea</taxon>
        <taxon>Ancylostomatidae</taxon>
        <taxon>Ancylostomatinae</taxon>
        <taxon>Ancylostoma</taxon>
    </lineage>
</organism>
<keyword evidence="2" id="KW-0812">Transmembrane</keyword>
<keyword evidence="2" id="KW-0472">Membrane</keyword>
<protein>
    <recommendedName>
        <fullName evidence="6">Histidine acid phosphatase</fullName>
    </recommendedName>
</protein>
<comment type="caution">
    <text evidence="4">The sequence shown here is derived from an EMBL/GenBank/DDBJ whole genome shotgun (WGS) entry which is preliminary data.</text>
</comment>